<protein>
    <recommendedName>
        <fullName evidence="1">DUF7668 domain-containing protein</fullName>
    </recommendedName>
</protein>
<dbReference type="EMBL" id="CP136508">
    <property type="protein sequence ID" value="WUR15429.1"/>
    <property type="molecule type" value="Genomic_DNA"/>
</dbReference>
<keyword evidence="3" id="KW-1185">Reference proteome</keyword>
<reference evidence="2 3" key="1">
    <citation type="journal article" date="2019" name="Int. J. Syst. Evol. Microbiol.">
        <title>The Draft Whole-Genome Sequence of the Antibiotic Producer Empedobacter haloabium ATCC 31962 Provides Indications for Its Taxonomic Reclassification.</title>
        <authorList>
            <person name="Miess H."/>
            <person name="Arlt P."/>
            <person name="Apel A.K."/>
            <person name="Weber T."/>
            <person name="Nieselt K."/>
            <person name="Hanssen F."/>
            <person name="Czemmel S."/>
            <person name="Nahnsen S."/>
            <person name="Gross H."/>
        </authorList>
    </citation>
    <scope>NUCLEOTIDE SEQUENCE [LARGE SCALE GENOMIC DNA]</scope>
    <source>
        <strain evidence="2 3">ATCC 31962</strain>
    </source>
</reference>
<evidence type="ECO:0000259" key="1">
    <source>
        <dbReference type="Pfam" id="PF24705"/>
    </source>
</evidence>
<dbReference type="Proteomes" id="UP000321323">
    <property type="component" value="Chromosome"/>
</dbReference>
<gene>
    <name evidence="2" type="ORF">E7V67_010100</name>
</gene>
<name>A0ABZ1URS4_9BURK</name>
<accession>A0ABZ1URS4</accession>
<sequence length="116" mass="12969">MKAEEAPTFVAAVRRLTEILAKKDHAALEKSGFLDPSTAAEYLTALNDYLSGQSVTAIPEAVLKNIELYPTKQEGRFRADVDLWVDGNRSDLTAVVYFDKQTSSPNQFELYDLRVL</sequence>
<organism evidence="2 3">
    <name type="scientific">[Empedobacter] haloabium</name>
    <dbReference type="NCBI Taxonomy" id="592317"/>
    <lineage>
        <taxon>Bacteria</taxon>
        <taxon>Pseudomonadati</taxon>
        <taxon>Pseudomonadota</taxon>
        <taxon>Betaproteobacteria</taxon>
        <taxon>Burkholderiales</taxon>
        <taxon>Oxalobacteraceae</taxon>
        <taxon>Telluria group</taxon>
        <taxon>Telluria group incertae sedis</taxon>
    </lineage>
</organism>
<dbReference type="Pfam" id="PF24705">
    <property type="entry name" value="DUF7668"/>
    <property type="match status" value="1"/>
</dbReference>
<dbReference type="InterPro" id="IPR056085">
    <property type="entry name" value="DUF7668"/>
</dbReference>
<evidence type="ECO:0000313" key="2">
    <source>
        <dbReference type="EMBL" id="WUR15429.1"/>
    </source>
</evidence>
<proteinExistence type="predicted"/>
<evidence type="ECO:0000313" key="3">
    <source>
        <dbReference type="Proteomes" id="UP000321323"/>
    </source>
</evidence>
<feature type="domain" description="DUF7668" evidence="1">
    <location>
        <begin position="20"/>
        <end position="116"/>
    </location>
</feature>